<name>A0A1G8V548_ANEMI</name>
<protein>
    <recommendedName>
        <fullName evidence="3">Cupin domain-containing protein</fullName>
    </recommendedName>
</protein>
<dbReference type="InterPro" id="IPR014710">
    <property type="entry name" value="RmlC-like_jellyroll"/>
</dbReference>
<dbReference type="SUPFAM" id="SSF51182">
    <property type="entry name" value="RmlC-like cupins"/>
    <property type="match status" value="1"/>
</dbReference>
<dbReference type="EMBL" id="FNED01000022">
    <property type="protein sequence ID" value="SDJ61109.1"/>
    <property type="molecule type" value="Genomic_DNA"/>
</dbReference>
<dbReference type="InterPro" id="IPR011051">
    <property type="entry name" value="RmlC_Cupin_sf"/>
</dbReference>
<accession>A0A1G8V548</accession>
<dbReference type="Proteomes" id="UP000182836">
    <property type="component" value="Unassembled WGS sequence"/>
</dbReference>
<evidence type="ECO:0008006" key="3">
    <source>
        <dbReference type="Google" id="ProtNLM"/>
    </source>
</evidence>
<dbReference type="Gene3D" id="2.60.120.10">
    <property type="entry name" value="Jelly Rolls"/>
    <property type="match status" value="1"/>
</dbReference>
<proteinExistence type="predicted"/>
<evidence type="ECO:0000313" key="1">
    <source>
        <dbReference type="EMBL" id="SDJ61109.1"/>
    </source>
</evidence>
<reference evidence="1 2" key="1">
    <citation type="submission" date="2016-10" db="EMBL/GenBank/DDBJ databases">
        <authorList>
            <person name="de Groot N.N."/>
        </authorList>
    </citation>
    <scope>NUCLEOTIDE SEQUENCE [LARGE SCALE GENOMIC DNA]</scope>
    <source>
        <strain evidence="1 2">DSM 2895</strain>
    </source>
</reference>
<gene>
    <name evidence="1" type="ORF">SAMN04487909_12239</name>
</gene>
<organism evidence="1 2">
    <name type="scientific">Aneurinibacillus migulanus</name>
    <name type="common">Bacillus migulanus</name>
    <dbReference type="NCBI Taxonomy" id="47500"/>
    <lineage>
        <taxon>Bacteria</taxon>
        <taxon>Bacillati</taxon>
        <taxon>Bacillota</taxon>
        <taxon>Bacilli</taxon>
        <taxon>Bacillales</taxon>
        <taxon>Paenibacillaceae</taxon>
        <taxon>Aneurinibacillus group</taxon>
        <taxon>Aneurinibacillus</taxon>
    </lineage>
</organism>
<sequence length="66" mass="7567">MKGKLLIKFIGKDIWVNESEFIIVPKGVEHMPVAEEEVHVLLLESKTTLNTGNKVNERTVFDLQFI</sequence>
<evidence type="ECO:0000313" key="2">
    <source>
        <dbReference type="Proteomes" id="UP000182836"/>
    </source>
</evidence>
<dbReference type="AlphaFoldDB" id="A0A1G8V548"/>